<dbReference type="RefSeq" id="WP_046189336.1">
    <property type="nucleotide sequence ID" value="NZ_JACKUJ010000046.1"/>
</dbReference>
<keyword evidence="1" id="KW-0812">Transmembrane</keyword>
<dbReference type="EMBL" id="LASW01000033">
    <property type="protein sequence ID" value="KKB99446.1"/>
    <property type="molecule type" value="Genomic_DNA"/>
</dbReference>
<evidence type="ECO:0000313" key="5">
    <source>
        <dbReference type="Proteomes" id="UP000034416"/>
    </source>
</evidence>
<keyword evidence="6" id="KW-1185">Reference proteome</keyword>
<accession>A0A0F5MXM1</accession>
<evidence type="ECO:0000313" key="7">
    <source>
        <dbReference type="Proteomes" id="UP000321797"/>
    </source>
</evidence>
<evidence type="ECO:0000313" key="3">
    <source>
        <dbReference type="EMBL" id="OQZ91329.1"/>
    </source>
</evidence>
<reference evidence="3 6" key="3">
    <citation type="submission" date="2016-12" db="EMBL/GenBank/DDBJ databases">
        <title>The new phylogeny of genus Mycobacterium.</title>
        <authorList>
            <person name="Tortoli E."/>
            <person name="Trovato A."/>
            <person name="Cirillo D.M."/>
        </authorList>
    </citation>
    <scope>NUCLEOTIDE SEQUENCE [LARGE SCALE GENOMIC DNA]</scope>
    <source>
        <strain evidence="3 6">DSM 44942</strain>
    </source>
</reference>
<keyword evidence="1" id="KW-0472">Membrane</keyword>
<dbReference type="AlphaFoldDB" id="A0A0F5MXM1"/>
<dbReference type="Proteomes" id="UP000034416">
    <property type="component" value="Unassembled WGS sequence"/>
</dbReference>
<evidence type="ECO:0008006" key="8">
    <source>
        <dbReference type="Google" id="ProtNLM"/>
    </source>
</evidence>
<evidence type="ECO:0000313" key="6">
    <source>
        <dbReference type="Proteomes" id="UP000192327"/>
    </source>
</evidence>
<evidence type="ECO:0000313" key="4">
    <source>
        <dbReference type="EMBL" id="TXI50246.1"/>
    </source>
</evidence>
<gene>
    <name evidence="3" type="ORF">BST15_20030</name>
    <name evidence="4" type="ORF">E6Q54_21595</name>
    <name evidence="2" type="ORF">WR43_09490</name>
</gene>
<evidence type="ECO:0000256" key="1">
    <source>
        <dbReference type="SAM" id="Phobius"/>
    </source>
</evidence>
<dbReference type="EMBL" id="MVHH01000080">
    <property type="protein sequence ID" value="OQZ91329.1"/>
    <property type="molecule type" value="Genomic_DNA"/>
</dbReference>
<reference evidence="5" key="1">
    <citation type="submission" date="2015-04" db="EMBL/GenBank/DDBJ databases">
        <title>Genome sequence of Mycobacterium arupense GUC1.</title>
        <authorList>
            <person name="Greninger A.L."/>
            <person name="Cunningham G."/>
            <person name="Chiu C.Y."/>
            <person name="Miller S."/>
        </authorList>
    </citation>
    <scope>NUCLEOTIDE SEQUENCE [LARGE SCALE GENOMIC DNA]</scope>
    <source>
        <strain evidence="5">GUC1</strain>
    </source>
</reference>
<dbReference type="STRING" id="342002.BST15_20030"/>
<reference evidence="2" key="2">
    <citation type="submission" date="2015-04" db="EMBL/GenBank/DDBJ databases">
        <title>Genome sequence of Mycobacterium arupense strain GUC1.</title>
        <authorList>
            <person name="Greninger A.L."/>
            <person name="Cunningham G."/>
            <person name="Chiu C.Y."/>
            <person name="Miller S."/>
        </authorList>
    </citation>
    <scope>NUCLEOTIDE SEQUENCE</scope>
    <source>
        <strain evidence="2">GUC1</strain>
    </source>
</reference>
<dbReference type="EMBL" id="SSGD01000158">
    <property type="protein sequence ID" value="TXI50246.1"/>
    <property type="molecule type" value="Genomic_DNA"/>
</dbReference>
<name>A0A0F5MXM1_9MYCO</name>
<sequence length="68" mass="7030">MNHPRLLTEERVREIIRAEVGAFANLLVFGCPATLAAYVDGSLSVDAAAQLVDLKLKGGPGAPLGGAQ</sequence>
<dbReference type="PROSITE" id="PS51257">
    <property type="entry name" value="PROKAR_LIPOPROTEIN"/>
    <property type="match status" value="1"/>
</dbReference>
<dbReference type="PATRIC" id="fig|342002.3.peg.3"/>
<organism evidence="2 5">
    <name type="scientific">Mycolicibacter arupensis</name>
    <dbReference type="NCBI Taxonomy" id="342002"/>
    <lineage>
        <taxon>Bacteria</taxon>
        <taxon>Bacillati</taxon>
        <taxon>Actinomycetota</taxon>
        <taxon>Actinomycetes</taxon>
        <taxon>Mycobacteriales</taxon>
        <taxon>Mycobacteriaceae</taxon>
        <taxon>Mycolicibacter</taxon>
    </lineage>
</organism>
<dbReference type="Proteomes" id="UP000321797">
    <property type="component" value="Unassembled WGS sequence"/>
</dbReference>
<dbReference type="Proteomes" id="UP000192327">
    <property type="component" value="Unassembled WGS sequence"/>
</dbReference>
<keyword evidence="1" id="KW-1133">Transmembrane helix</keyword>
<comment type="caution">
    <text evidence="2">The sequence shown here is derived from an EMBL/GenBank/DDBJ whole genome shotgun (WGS) entry which is preliminary data.</text>
</comment>
<protein>
    <recommendedName>
        <fullName evidence="8">HNH endonuclease</fullName>
    </recommendedName>
</protein>
<evidence type="ECO:0000313" key="2">
    <source>
        <dbReference type="EMBL" id="KKB99446.1"/>
    </source>
</evidence>
<feature type="transmembrane region" description="Helical" evidence="1">
    <location>
        <begin position="20"/>
        <end position="39"/>
    </location>
</feature>
<proteinExistence type="predicted"/>
<reference evidence="4 7" key="4">
    <citation type="submission" date="2018-09" db="EMBL/GenBank/DDBJ databases">
        <title>Metagenome Assembled Genomes from an Advanced Water Purification Facility.</title>
        <authorList>
            <person name="Stamps B.W."/>
            <person name="Spear J.R."/>
        </authorList>
    </citation>
    <scope>NUCLEOTIDE SEQUENCE [LARGE SCALE GENOMIC DNA]</scope>
    <source>
        <strain evidence="4">Bin_29_2</strain>
    </source>
</reference>